<dbReference type="Pfam" id="PF01569">
    <property type="entry name" value="PAP2"/>
    <property type="match status" value="1"/>
</dbReference>
<dbReference type="InterPro" id="IPR036938">
    <property type="entry name" value="PAP2/HPO_sf"/>
</dbReference>
<feature type="transmembrane region" description="Helical" evidence="1">
    <location>
        <begin position="55"/>
        <end position="76"/>
    </location>
</feature>
<evidence type="ECO:0000313" key="5">
    <source>
        <dbReference type="Proteomes" id="UP000029382"/>
    </source>
</evidence>
<accession>A0A091BXJ4</accession>
<protein>
    <submittedName>
        <fullName evidence="4">PAP2 superfamily protein</fullName>
    </submittedName>
</protein>
<dbReference type="EMBL" id="AUZH01000012">
    <property type="protein sequence ID" value="KFN88492.1"/>
    <property type="molecule type" value="Genomic_DNA"/>
</dbReference>
<keyword evidence="6" id="KW-1185">Reference proteome</keyword>
<evidence type="ECO:0000256" key="1">
    <source>
        <dbReference type="SAM" id="Phobius"/>
    </source>
</evidence>
<dbReference type="InterPro" id="IPR000326">
    <property type="entry name" value="PAP2/HPO"/>
</dbReference>
<feature type="domain" description="Phosphatidic acid phosphatase type 2/haloperoxidase" evidence="2">
    <location>
        <begin position="54"/>
        <end position="163"/>
    </location>
</feature>
<dbReference type="Proteomes" id="UP000182793">
    <property type="component" value="Unassembled WGS sequence"/>
</dbReference>
<evidence type="ECO:0000313" key="6">
    <source>
        <dbReference type="Proteomes" id="UP000182793"/>
    </source>
</evidence>
<dbReference type="PANTHER" id="PTHR14969:SF13">
    <property type="entry name" value="AT30094P"/>
    <property type="match status" value="1"/>
</dbReference>
<evidence type="ECO:0000259" key="2">
    <source>
        <dbReference type="SMART" id="SM00014"/>
    </source>
</evidence>
<comment type="caution">
    <text evidence="3">The sequence shown here is derived from an EMBL/GenBank/DDBJ whole genome shotgun (WGS) entry which is preliminary data.</text>
</comment>
<feature type="transmembrane region" description="Helical" evidence="1">
    <location>
        <begin position="121"/>
        <end position="142"/>
    </location>
</feature>
<reference evidence="3 5" key="1">
    <citation type="journal article" date="2014" name="Genome Announc.">
        <title>Draft Genome Sequences of Streptococcus bovis Strains ATCC 33317 and JB1.</title>
        <authorList>
            <person name="Benahmed F.H."/>
            <person name="Gopinath G.R."/>
            <person name="Harbottle H."/>
            <person name="Cotta M.A."/>
            <person name="Luo Y."/>
            <person name="Henderson C."/>
            <person name="Teri P."/>
            <person name="Soppet D."/>
            <person name="Rasmussen M."/>
            <person name="Whitehead T.R."/>
            <person name="Davidson M."/>
        </authorList>
    </citation>
    <scope>NUCLEOTIDE SEQUENCE [LARGE SCALE GENOMIC DNA]</scope>
    <source>
        <strain evidence="3 5">JB1</strain>
    </source>
</reference>
<dbReference type="Proteomes" id="UP000029382">
    <property type="component" value="Unassembled WGS sequence"/>
</dbReference>
<keyword evidence="1" id="KW-1133">Transmembrane helix</keyword>
<dbReference type="SMART" id="SM00014">
    <property type="entry name" value="acidPPc"/>
    <property type="match status" value="1"/>
</dbReference>
<evidence type="ECO:0000313" key="3">
    <source>
        <dbReference type="EMBL" id="KFN88492.1"/>
    </source>
</evidence>
<dbReference type="RefSeq" id="WP_039696311.1">
    <property type="nucleotide sequence ID" value="NZ_AUZH01000012.1"/>
</dbReference>
<keyword evidence="1" id="KW-0472">Membrane</keyword>
<dbReference type="PANTHER" id="PTHR14969">
    <property type="entry name" value="SPHINGOSINE-1-PHOSPHATE PHOSPHOHYDROLASE"/>
    <property type="match status" value="1"/>
</dbReference>
<proteinExistence type="predicted"/>
<feature type="transmembrane region" description="Helical" evidence="1">
    <location>
        <begin position="31"/>
        <end position="49"/>
    </location>
</feature>
<evidence type="ECO:0000313" key="4">
    <source>
        <dbReference type="EMBL" id="SFL08005.1"/>
    </source>
</evidence>
<sequence length="165" mass="18495">MKNYAEFYNKLTKAFQDKPAAIRGLQVINSLLTKVMYLVYPLLLIHLFINKPDKLPIFILIPGLSFVLVSLGRHLLNAPRPYETWNITPLIPKDTKGHSFPSRHVFSASIISMAVLTQSSFLGVILLILSLIIAFCRVLGGVHYPHDVVAGYLIGLICGLFLFLF</sequence>
<keyword evidence="1" id="KW-0812">Transmembrane</keyword>
<dbReference type="AlphaFoldDB" id="A0A091BXJ4"/>
<dbReference type="Gene3D" id="1.20.144.10">
    <property type="entry name" value="Phosphatidic acid phosphatase type 2/haloperoxidase"/>
    <property type="match status" value="1"/>
</dbReference>
<dbReference type="CDD" id="cd01610">
    <property type="entry name" value="PAP2_like"/>
    <property type="match status" value="1"/>
</dbReference>
<organism evidence="3 5">
    <name type="scientific">Streptococcus equinus JB1</name>
    <dbReference type="NCBI Taxonomy" id="1294274"/>
    <lineage>
        <taxon>Bacteria</taxon>
        <taxon>Bacillati</taxon>
        <taxon>Bacillota</taxon>
        <taxon>Bacilli</taxon>
        <taxon>Lactobacillales</taxon>
        <taxon>Streptococcaceae</taxon>
        <taxon>Streptococcus</taxon>
    </lineage>
</organism>
<reference evidence="4 6" key="2">
    <citation type="submission" date="2016-10" db="EMBL/GenBank/DDBJ databases">
        <authorList>
            <person name="Varghese N."/>
            <person name="Submissions S."/>
        </authorList>
    </citation>
    <scope>NUCLEOTIDE SEQUENCE [LARGE SCALE GENOMIC DNA]</scope>
    <source>
        <strain evidence="4 6">JB1</strain>
    </source>
</reference>
<dbReference type="EMBL" id="FOTG01000002">
    <property type="protein sequence ID" value="SFL08005.1"/>
    <property type="molecule type" value="Genomic_DNA"/>
</dbReference>
<dbReference type="SUPFAM" id="SSF48317">
    <property type="entry name" value="Acid phosphatase/Vanadium-dependent haloperoxidase"/>
    <property type="match status" value="1"/>
</dbReference>
<gene>
    <name evidence="3" type="ORF">H702_02770</name>
    <name evidence="4" type="ORF">SAMN02910290_00385</name>
</gene>
<name>A0A091BXJ4_STREI</name>
<feature type="transmembrane region" description="Helical" evidence="1">
    <location>
        <begin position="148"/>
        <end position="164"/>
    </location>
</feature>